<evidence type="ECO:0000313" key="7">
    <source>
        <dbReference type="Proteomes" id="UP000285768"/>
    </source>
</evidence>
<reference evidence="6 7" key="1">
    <citation type="submission" date="2019-01" db="EMBL/GenBank/DDBJ databases">
        <title>Leucobacter muris sp. nov. isolated from the nose of a laboratory mouse.</title>
        <authorList>
            <person name="Benga L."/>
            <person name="Sproeer C."/>
            <person name="Schumann P."/>
            <person name="Verbarg S."/>
            <person name="Bunk B."/>
            <person name="Engelhardt E."/>
            <person name="Benten P.M."/>
            <person name="Sager M."/>
        </authorList>
    </citation>
    <scope>NUCLEOTIDE SEQUENCE [LARGE SCALE GENOMIC DNA]</scope>
    <source>
        <strain evidence="6 7">DSM 101948</strain>
    </source>
</reference>
<keyword evidence="3 4" id="KW-0732">Signal</keyword>
<evidence type="ECO:0000256" key="3">
    <source>
        <dbReference type="ARBA" id="ARBA00022729"/>
    </source>
</evidence>
<evidence type="ECO:0000313" key="6">
    <source>
        <dbReference type="EMBL" id="QAB19003.1"/>
    </source>
</evidence>
<evidence type="ECO:0000256" key="1">
    <source>
        <dbReference type="ARBA" id="ARBA00004196"/>
    </source>
</evidence>
<gene>
    <name evidence="6" type="ORF">Leucomu_14720</name>
</gene>
<dbReference type="PANTHER" id="PTHR46847:SF1">
    <property type="entry name" value="D-ALLOSE-BINDING PERIPLASMIC PROTEIN-RELATED"/>
    <property type="match status" value="1"/>
</dbReference>
<comment type="subcellular location">
    <subcellularLocation>
        <location evidence="1">Cell envelope</location>
    </subcellularLocation>
</comment>
<protein>
    <submittedName>
        <fullName evidence="6">Sugar ABC transporter substrate-binding protein</fullName>
    </submittedName>
</protein>
<proteinExistence type="inferred from homology"/>
<feature type="chain" id="PRO_5046797743" evidence="4">
    <location>
        <begin position="28"/>
        <end position="350"/>
    </location>
</feature>
<dbReference type="InterPro" id="IPR028082">
    <property type="entry name" value="Peripla_BP_I"/>
</dbReference>
<dbReference type="EMBL" id="CP035037">
    <property type="protein sequence ID" value="QAB19003.1"/>
    <property type="molecule type" value="Genomic_DNA"/>
</dbReference>
<feature type="domain" description="Periplasmic binding protein" evidence="5">
    <location>
        <begin position="51"/>
        <end position="315"/>
    </location>
</feature>
<dbReference type="InterPro" id="IPR025997">
    <property type="entry name" value="SBP_2_dom"/>
</dbReference>
<name>A0ABX5QJ67_9MICO</name>
<dbReference type="PANTHER" id="PTHR46847">
    <property type="entry name" value="D-ALLOSE-BINDING PERIPLASMIC PROTEIN-RELATED"/>
    <property type="match status" value="1"/>
</dbReference>
<dbReference type="Proteomes" id="UP000285768">
    <property type="component" value="Chromosome"/>
</dbReference>
<sequence length="350" mass="36220">MERQRRNLMLRKLAQATLALTAVGALVGVTACSSGGGNGEGGGAGDAGITIGYSGYTVSNPFFAGLLEGLERGAEETGVTLITTNANGDPNQQVTDVENLITQGVDYIAINPADGKAIVPAVRAADAAGIPVIALADSIPSDLITFTVSQNHVDAGKMAGEEIVSFLEDRYGEAKGNVVNIQGAAGSPAAIDRDKGFLEVMDAHPDVQVVATADGGWDTAISNEVMTDILQAQPEIDAVFSGNGAEAVGVSRAIESAGRFAPIGEDGHIFVIGIDGPKPAIENIRAGIQDAEISQQPIAMAEEAVRLIVKLHNGETVEGFVEWPSMLITPANIDSDEVKEFGIWADEVDG</sequence>
<accession>A0ABX5QJ67</accession>
<organism evidence="6 7">
    <name type="scientific">Leucobacter muris</name>
    <dbReference type="NCBI Taxonomy" id="1935379"/>
    <lineage>
        <taxon>Bacteria</taxon>
        <taxon>Bacillati</taxon>
        <taxon>Actinomycetota</taxon>
        <taxon>Actinomycetes</taxon>
        <taxon>Micrococcales</taxon>
        <taxon>Microbacteriaceae</taxon>
        <taxon>Leucobacter</taxon>
    </lineage>
</organism>
<comment type="similarity">
    <text evidence="2">Belongs to the bacterial solute-binding protein 2 family.</text>
</comment>
<evidence type="ECO:0000256" key="4">
    <source>
        <dbReference type="SAM" id="SignalP"/>
    </source>
</evidence>
<evidence type="ECO:0000259" key="5">
    <source>
        <dbReference type="Pfam" id="PF13407"/>
    </source>
</evidence>
<dbReference type="CDD" id="cd01536">
    <property type="entry name" value="PBP1_ABC_sugar_binding-like"/>
    <property type="match status" value="1"/>
</dbReference>
<feature type="signal peptide" evidence="4">
    <location>
        <begin position="1"/>
        <end position="27"/>
    </location>
</feature>
<dbReference type="Pfam" id="PF13407">
    <property type="entry name" value="Peripla_BP_4"/>
    <property type="match status" value="1"/>
</dbReference>
<dbReference type="PROSITE" id="PS51257">
    <property type="entry name" value="PROKAR_LIPOPROTEIN"/>
    <property type="match status" value="1"/>
</dbReference>
<keyword evidence="7" id="KW-1185">Reference proteome</keyword>
<dbReference type="SUPFAM" id="SSF53822">
    <property type="entry name" value="Periplasmic binding protein-like I"/>
    <property type="match status" value="1"/>
</dbReference>
<evidence type="ECO:0000256" key="2">
    <source>
        <dbReference type="ARBA" id="ARBA00007639"/>
    </source>
</evidence>
<dbReference type="Gene3D" id="3.40.50.2300">
    <property type="match status" value="2"/>
</dbReference>